<dbReference type="NCBIfam" id="NF047530">
    <property type="entry name" value="SrpBC"/>
    <property type="match status" value="1"/>
</dbReference>
<dbReference type="RefSeq" id="WP_003007350.1">
    <property type="nucleotide sequence ID" value="NZ_AOHC02000044.1"/>
</dbReference>
<dbReference type="OrthoDB" id="345970at2"/>
<evidence type="ECO:0000256" key="1">
    <source>
        <dbReference type="SAM" id="SignalP"/>
    </source>
</evidence>
<dbReference type="Proteomes" id="UP000012313">
    <property type="component" value="Unassembled WGS sequence"/>
</dbReference>
<accession>N1WLD1</accession>
<protein>
    <recommendedName>
        <fullName evidence="4">Lipoprotein</fullName>
    </recommendedName>
</protein>
<name>N1WLD1_9LEPT</name>
<sequence>MFQKKIAVMLFLTLFFSNCASKKDDNSLNNALLLAALQSKDPGVSGVYAALSVLTANNNPGQQGARSRGNVSPFATINQSQDCALGGKMTLSGEMTPSQTATGFSMQFTDTKMAFENCQQMAPTMEGGGTSLVTIEGEITLDGRADIVMDGNLNPNAPLTEMKYTMNSIRRMRTSSYTVNGFLYPTIDLTFTSNNAKYSIQNMDDLDKATMTIEETVEISGTIGEEKIKDSHTYKSTIKLK</sequence>
<comment type="caution">
    <text evidence="2">The sequence shown here is derived from an EMBL/GenBank/DDBJ whole genome shotgun (WGS) entry which is preliminary data.</text>
</comment>
<gene>
    <name evidence="2" type="ORF">LEP1GSC060_2173</name>
</gene>
<proteinExistence type="predicted"/>
<keyword evidence="3" id="KW-1185">Reference proteome</keyword>
<dbReference type="AlphaFoldDB" id="N1WLD1"/>
<dbReference type="STRING" id="1218598.LEP1GSC060_2173"/>
<evidence type="ECO:0000313" key="3">
    <source>
        <dbReference type="Proteomes" id="UP000012313"/>
    </source>
</evidence>
<organism evidence="2 3">
    <name type="scientific">Leptospira weilii serovar Ranarum str. ICFT</name>
    <dbReference type="NCBI Taxonomy" id="1218598"/>
    <lineage>
        <taxon>Bacteria</taxon>
        <taxon>Pseudomonadati</taxon>
        <taxon>Spirochaetota</taxon>
        <taxon>Spirochaetia</taxon>
        <taxon>Leptospirales</taxon>
        <taxon>Leptospiraceae</taxon>
        <taxon>Leptospira</taxon>
    </lineage>
</organism>
<keyword evidence="1" id="KW-0732">Signal</keyword>
<dbReference type="EMBL" id="AOHC02000044">
    <property type="protein sequence ID" value="EMY76608.1"/>
    <property type="molecule type" value="Genomic_DNA"/>
</dbReference>
<feature type="signal peptide" evidence="1">
    <location>
        <begin position="1"/>
        <end position="22"/>
    </location>
</feature>
<reference evidence="2" key="1">
    <citation type="submission" date="2013-03" db="EMBL/GenBank/DDBJ databases">
        <authorList>
            <person name="Harkins D.M."/>
            <person name="Durkin A.S."/>
            <person name="Brinkac L.M."/>
            <person name="Haft D.H."/>
            <person name="Selengut J.D."/>
            <person name="Sanka R."/>
            <person name="DePew J."/>
            <person name="Purushe J."/>
            <person name="Hartskeerl R.A."/>
            <person name="Ahmed A."/>
            <person name="van der Linden H."/>
            <person name="Goris M.G.A."/>
            <person name="Vinetz J.M."/>
            <person name="Sutton G.G."/>
            <person name="Nierman W.C."/>
            <person name="Fouts D.E."/>
        </authorList>
    </citation>
    <scope>NUCLEOTIDE SEQUENCE [LARGE SCALE GENOMIC DNA]</scope>
    <source>
        <strain evidence="2">ICFT</strain>
    </source>
</reference>
<evidence type="ECO:0000313" key="2">
    <source>
        <dbReference type="EMBL" id="EMY76608.1"/>
    </source>
</evidence>
<evidence type="ECO:0008006" key="4">
    <source>
        <dbReference type="Google" id="ProtNLM"/>
    </source>
</evidence>
<feature type="chain" id="PRO_5004113847" description="Lipoprotein" evidence="1">
    <location>
        <begin position="23"/>
        <end position="241"/>
    </location>
</feature>